<proteinExistence type="predicted"/>
<protein>
    <recommendedName>
        <fullName evidence="1">Methyltransferase domain-containing protein</fullName>
    </recommendedName>
</protein>
<name>A0A381NDM0_9ZZZZ</name>
<dbReference type="SUPFAM" id="SSF53335">
    <property type="entry name" value="S-adenosyl-L-methionine-dependent methyltransferases"/>
    <property type="match status" value="1"/>
</dbReference>
<sequence>MPKDGREGWHGWDDYAAFYDWENARTVGRRDIAFWQRLVEDHGGPVLELGCGSGRVLVPVARSGESVVGLDRSDNMLALAQRRVRRAKLGACVRLVRGDIRALPFSTRHRFSLVIAPYGVLQSLLRDRDLRRTLVSVRDALRPGGMFAVDLVPDLPGWEECERRVSLRGHRPGGQARITLIESVRQDRSRRLTIFDQEFIERRGRQRRVREFSLTFRTLSVPQMVGRLRRVGFRLERLAGDYVGGSWHPEAETWLVLARRPD</sequence>
<dbReference type="InterPro" id="IPR029063">
    <property type="entry name" value="SAM-dependent_MTases_sf"/>
</dbReference>
<dbReference type="AlphaFoldDB" id="A0A381NDM0"/>
<dbReference type="EMBL" id="UINC01000261">
    <property type="protein sequence ID" value="SUZ52194.1"/>
    <property type="molecule type" value="Genomic_DNA"/>
</dbReference>
<dbReference type="PANTHER" id="PTHR43591">
    <property type="entry name" value="METHYLTRANSFERASE"/>
    <property type="match status" value="1"/>
</dbReference>
<reference evidence="2" key="1">
    <citation type="submission" date="2018-05" db="EMBL/GenBank/DDBJ databases">
        <authorList>
            <person name="Lanie J.A."/>
            <person name="Ng W.-L."/>
            <person name="Kazmierczak K.M."/>
            <person name="Andrzejewski T.M."/>
            <person name="Davidsen T.M."/>
            <person name="Wayne K.J."/>
            <person name="Tettelin H."/>
            <person name="Glass J.I."/>
            <person name="Rusch D."/>
            <person name="Podicherti R."/>
            <person name="Tsui H.-C.T."/>
            <person name="Winkler M.E."/>
        </authorList>
    </citation>
    <scope>NUCLEOTIDE SEQUENCE</scope>
</reference>
<gene>
    <name evidence="2" type="ORF">METZ01_LOCUS5048</name>
</gene>
<dbReference type="CDD" id="cd02440">
    <property type="entry name" value="AdoMet_MTases"/>
    <property type="match status" value="1"/>
</dbReference>
<dbReference type="PANTHER" id="PTHR43591:SF110">
    <property type="entry name" value="RHODANESE DOMAIN-CONTAINING PROTEIN"/>
    <property type="match status" value="1"/>
</dbReference>
<dbReference type="InterPro" id="IPR041698">
    <property type="entry name" value="Methyltransf_25"/>
</dbReference>
<dbReference type="Pfam" id="PF13649">
    <property type="entry name" value="Methyltransf_25"/>
    <property type="match status" value="1"/>
</dbReference>
<evidence type="ECO:0000313" key="2">
    <source>
        <dbReference type="EMBL" id="SUZ52194.1"/>
    </source>
</evidence>
<evidence type="ECO:0000259" key="1">
    <source>
        <dbReference type="Pfam" id="PF13649"/>
    </source>
</evidence>
<dbReference type="Gene3D" id="3.40.50.150">
    <property type="entry name" value="Vaccinia Virus protein VP39"/>
    <property type="match status" value="1"/>
</dbReference>
<organism evidence="2">
    <name type="scientific">marine metagenome</name>
    <dbReference type="NCBI Taxonomy" id="408172"/>
    <lineage>
        <taxon>unclassified sequences</taxon>
        <taxon>metagenomes</taxon>
        <taxon>ecological metagenomes</taxon>
    </lineage>
</organism>
<accession>A0A381NDM0</accession>
<feature type="domain" description="Methyltransferase" evidence="1">
    <location>
        <begin position="46"/>
        <end position="145"/>
    </location>
</feature>